<evidence type="ECO:0000259" key="2">
    <source>
        <dbReference type="PROSITE" id="PS50164"/>
    </source>
</evidence>
<dbReference type="SUPFAM" id="SSF82771">
    <property type="entry name" value="GIY-YIG endonuclease"/>
    <property type="match status" value="1"/>
</dbReference>
<dbReference type="AlphaFoldDB" id="A0A916NBC8"/>
<feature type="domain" description="GIY-YIG" evidence="2">
    <location>
        <begin position="1"/>
        <end position="75"/>
    </location>
</feature>
<dbReference type="PANTHER" id="PTHR34477:SF1">
    <property type="entry name" value="UPF0213 PROTEIN YHBQ"/>
    <property type="match status" value="1"/>
</dbReference>
<dbReference type="InterPro" id="IPR000305">
    <property type="entry name" value="GIY-YIG_endonuc"/>
</dbReference>
<sequence>MHYIYILFSETLDKYYKGQTNNIQNRLARHNAGYEKYTKNGTPWKLVCLIEKKSRSEAVILEKKLKNMNRDKLEAFIKKYG</sequence>
<dbReference type="PANTHER" id="PTHR34477">
    <property type="entry name" value="UPF0213 PROTEIN YHBQ"/>
    <property type="match status" value="1"/>
</dbReference>
<evidence type="ECO:0000313" key="4">
    <source>
        <dbReference type="Proteomes" id="UP000683507"/>
    </source>
</evidence>
<dbReference type="CDD" id="cd10449">
    <property type="entry name" value="GIY-YIG_SLX1_like"/>
    <property type="match status" value="1"/>
</dbReference>
<dbReference type="Pfam" id="PF01541">
    <property type="entry name" value="GIY-YIG"/>
    <property type="match status" value="1"/>
</dbReference>
<evidence type="ECO:0000313" key="3">
    <source>
        <dbReference type="EMBL" id="CAG5082847.1"/>
    </source>
</evidence>
<accession>A0A916NBC8</accession>
<evidence type="ECO:0000256" key="1">
    <source>
        <dbReference type="ARBA" id="ARBA00007435"/>
    </source>
</evidence>
<proteinExistence type="inferred from homology"/>
<organism evidence="3 4">
    <name type="scientific">Parvicella tangerina</name>
    <dbReference type="NCBI Taxonomy" id="2829795"/>
    <lineage>
        <taxon>Bacteria</taxon>
        <taxon>Pseudomonadati</taxon>
        <taxon>Bacteroidota</taxon>
        <taxon>Flavobacteriia</taxon>
        <taxon>Flavobacteriales</taxon>
        <taxon>Parvicellaceae</taxon>
        <taxon>Parvicella</taxon>
    </lineage>
</organism>
<dbReference type="InterPro" id="IPR035901">
    <property type="entry name" value="GIY-YIG_endonuc_sf"/>
</dbReference>
<dbReference type="RefSeq" id="WP_258542227.1">
    <property type="nucleotide sequence ID" value="NZ_OU015584.1"/>
</dbReference>
<reference evidence="3" key="1">
    <citation type="submission" date="2021-04" db="EMBL/GenBank/DDBJ databases">
        <authorList>
            <person name="Rodrigo-Torres L."/>
            <person name="Arahal R. D."/>
            <person name="Lucena T."/>
        </authorList>
    </citation>
    <scope>NUCLEOTIDE SEQUENCE</scope>
    <source>
        <strain evidence="3">AS29M-1</strain>
    </source>
</reference>
<dbReference type="Proteomes" id="UP000683507">
    <property type="component" value="Chromosome"/>
</dbReference>
<dbReference type="PROSITE" id="PS50164">
    <property type="entry name" value="GIY_YIG"/>
    <property type="match status" value="1"/>
</dbReference>
<protein>
    <recommendedName>
        <fullName evidence="2">GIY-YIG domain-containing protein</fullName>
    </recommendedName>
</protein>
<dbReference type="InterPro" id="IPR050190">
    <property type="entry name" value="UPF0213_domain"/>
</dbReference>
<dbReference type="Gene3D" id="3.40.1440.10">
    <property type="entry name" value="GIY-YIG endonuclease"/>
    <property type="match status" value="1"/>
</dbReference>
<keyword evidence="4" id="KW-1185">Reference proteome</keyword>
<comment type="similarity">
    <text evidence="1">Belongs to the UPF0213 family.</text>
</comment>
<dbReference type="KEGG" id="ptan:CRYO30217_02025"/>
<gene>
    <name evidence="3" type="ORF">CRYO30217_02025</name>
</gene>
<name>A0A916NBC8_9FLAO</name>
<dbReference type="EMBL" id="OU015584">
    <property type="protein sequence ID" value="CAG5082847.1"/>
    <property type="molecule type" value="Genomic_DNA"/>
</dbReference>